<dbReference type="Proteomes" id="UP000639772">
    <property type="component" value="Unassembled WGS sequence"/>
</dbReference>
<evidence type="ECO:0000313" key="2">
    <source>
        <dbReference type="Proteomes" id="UP000639772"/>
    </source>
</evidence>
<accession>A0A835R7E2</accession>
<dbReference type="AlphaFoldDB" id="A0A835R7E2"/>
<comment type="caution">
    <text evidence="1">The sequence shown here is derived from an EMBL/GenBank/DDBJ whole genome shotgun (WGS) entry which is preliminary data.</text>
</comment>
<dbReference type="OrthoDB" id="1283468at2759"/>
<protein>
    <submittedName>
        <fullName evidence="1">Uncharacterized protein</fullName>
    </submittedName>
</protein>
<evidence type="ECO:0000313" key="1">
    <source>
        <dbReference type="EMBL" id="KAG0486905.1"/>
    </source>
</evidence>
<proteinExistence type="predicted"/>
<sequence length="132" mass="15196">MCPDRPDDTLMQVVSELKSTFDVIEKRYVPWVDRIPLSKGMRWIPSWKKARAMKECQQSLFPALKWELGAYGSLHQLEHATGTLFSSGLPWRERIRFTLDPKNTESIRIWSLLTTAKAGTFRPASNTISQTL</sequence>
<name>A0A835R7E2_VANPL</name>
<gene>
    <name evidence="1" type="ORF">HPP92_009000</name>
</gene>
<organism evidence="1 2">
    <name type="scientific">Vanilla planifolia</name>
    <name type="common">Vanilla</name>
    <dbReference type="NCBI Taxonomy" id="51239"/>
    <lineage>
        <taxon>Eukaryota</taxon>
        <taxon>Viridiplantae</taxon>
        <taxon>Streptophyta</taxon>
        <taxon>Embryophyta</taxon>
        <taxon>Tracheophyta</taxon>
        <taxon>Spermatophyta</taxon>
        <taxon>Magnoliopsida</taxon>
        <taxon>Liliopsida</taxon>
        <taxon>Asparagales</taxon>
        <taxon>Orchidaceae</taxon>
        <taxon>Vanilloideae</taxon>
        <taxon>Vanilleae</taxon>
        <taxon>Vanilla</taxon>
    </lineage>
</organism>
<dbReference type="EMBL" id="JADCNM010000004">
    <property type="protein sequence ID" value="KAG0486905.1"/>
    <property type="molecule type" value="Genomic_DNA"/>
</dbReference>
<reference evidence="1 2" key="1">
    <citation type="journal article" date="2020" name="Nat. Food">
        <title>A phased Vanilla planifolia genome enables genetic improvement of flavour and production.</title>
        <authorList>
            <person name="Hasing T."/>
            <person name="Tang H."/>
            <person name="Brym M."/>
            <person name="Khazi F."/>
            <person name="Huang T."/>
            <person name="Chambers A.H."/>
        </authorList>
    </citation>
    <scope>NUCLEOTIDE SEQUENCE [LARGE SCALE GENOMIC DNA]</scope>
    <source>
        <tissue evidence="1">Leaf</tissue>
    </source>
</reference>